<dbReference type="InterPro" id="IPR036390">
    <property type="entry name" value="WH_DNA-bd_sf"/>
</dbReference>
<dbReference type="PROSITE" id="PS50931">
    <property type="entry name" value="HTH_LYSR"/>
    <property type="match status" value="1"/>
</dbReference>
<dbReference type="SUPFAM" id="SSF46785">
    <property type="entry name" value="Winged helix' DNA-binding domain"/>
    <property type="match status" value="1"/>
</dbReference>
<feature type="domain" description="HTH lysR-type" evidence="5">
    <location>
        <begin position="1"/>
        <end position="58"/>
    </location>
</feature>
<keyword evidence="2" id="KW-0805">Transcription regulation</keyword>
<dbReference type="Pfam" id="PF03466">
    <property type="entry name" value="LysR_substrate"/>
    <property type="match status" value="1"/>
</dbReference>
<keyword evidence="3" id="KW-0238">DNA-binding</keyword>
<dbReference type="InterPro" id="IPR000847">
    <property type="entry name" value="LysR_HTH_N"/>
</dbReference>
<keyword evidence="4" id="KW-0804">Transcription</keyword>
<dbReference type="RefSeq" id="WP_289367078.1">
    <property type="nucleotide sequence ID" value="NZ_JAUCBP010000013.1"/>
</dbReference>
<evidence type="ECO:0000256" key="1">
    <source>
        <dbReference type="ARBA" id="ARBA00009437"/>
    </source>
</evidence>
<dbReference type="EMBL" id="JAUCBP010000013">
    <property type="protein sequence ID" value="MDM7862242.1"/>
    <property type="molecule type" value="Genomic_DNA"/>
</dbReference>
<comment type="similarity">
    <text evidence="1">Belongs to the LysR transcriptional regulatory family.</text>
</comment>
<organism evidence="6 7">
    <name type="scientific">Alteromonas arenosi</name>
    <dbReference type="NCBI Taxonomy" id="3055817"/>
    <lineage>
        <taxon>Bacteria</taxon>
        <taxon>Pseudomonadati</taxon>
        <taxon>Pseudomonadota</taxon>
        <taxon>Gammaproteobacteria</taxon>
        <taxon>Alteromonadales</taxon>
        <taxon>Alteromonadaceae</taxon>
        <taxon>Alteromonas/Salinimonas group</taxon>
        <taxon>Alteromonas</taxon>
    </lineage>
</organism>
<proteinExistence type="inferred from homology"/>
<evidence type="ECO:0000313" key="7">
    <source>
        <dbReference type="Proteomes" id="UP001234343"/>
    </source>
</evidence>
<reference evidence="6 7" key="1">
    <citation type="submission" date="2023-06" db="EMBL/GenBank/DDBJ databases">
        <title>Alteromonas sp. ASW11-36 isolated from intertidal sand.</title>
        <authorList>
            <person name="Li Y."/>
        </authorList>
    </citation>
    <scope>NUCLEOTIDE SEQUENCE [LARGE SCALE GENOMIC DNA]</scope>
    <source>
        <strain evidence="6 7">ASW11-36</strain>
    </source>
</reference>
<dbReference type="Pfam" id="PF00126">
    <property type="entry name" value="HTH_1"/>
    <property type="match status" value="1"/>
</dbReference>
<accession>A0ABT7T1D2</accession>
<evidence type="ECO:0000256" key="2">
    <source>
        <dbReference type="ARBA" id="ARBA00023015"/>
    </source>
</evidence>
<dbReference type="Proteomes" id="UP001234343">
    <property type="component" value="Unassembled WGS sequence"/>
</dbReference>
<evidence type="ECO:0000256" key="4">
    <source>
        <dbReference type="ARBA" id="ARBA00023163"/>
    </source>
</evidence>
<dbReference type="InterPro" id="IPR005119">
    <property type="entry name" value="LysR_subst-bd"/>
</dbReference>
<evidence type="ECO:0000313" key="6">
    <source>
        <dbReference type="EMBL" id="MDM7862242.1"/>
    </source>
</evidence>
<dbReference type="NCBIfam" id="NF008722">
    <property type="entry name" value="PRK11716.1"/>
    <property type="match status" value="1"/>
</dbReference>
<dbReference type="PANTHER" id="PTHR30126:SF81">
    <property type="entry name" value="HTH-TYPE TRANSCRIPTIONAL REGULATOR ILVY"/>
    <property type="match status" value="1"/>
</dbReference>
<dbReference type="Gene3D" id="3.40.190.10">
    <property type="entry name" value="Periplasmic binding protein-like II"/>
    <property type="match status" value="2"/>
</dbReference>
<evidence type="ECO:0000256" key="3">
    <source>
        <dbReference type="ARBA" id="ARBA00023125"/>
    </source>
</evidence>
<protein>
    <submittedName>
        <fullName evidence="6">HTH-type transcriptional activator IlvY</fullName>
    </submittedName>
</protein>
<dbReference type="InterPro" id="IPR036388">
    <property type="entry name" value="WH-like_DNA-bd_sf"/>
</dbReference>
<keyword evidence="7" id="KW-1185">Reference proteome</keyword>
<comment type="caution">
    <text evidence="6">The sequence shown here is derived from an EMBL/GenBank/DDBJ whole genome shotgun (WGS) entry which is preliminary data.</text>
</comment>
<gene>
    <name evidence="6" type="primary">ilvY</name>
    <name evidence="6" type="ORF">QTP81_16670</name>
</gene>
<evidence type="ECO:0000259" key="5">
    <source>
        <dbReference type="PROSITE" id="PS50931"/>
    </source>
</evidence>
<dbReference type="SUPFAM" id="SSF53850">
    <property type="entry name" value="Periplasmic binding protein-like II"/>
    <property type="match status" value="1"/>
</dbReference>
<sequence>MDFRDLQLFCHLATSLHFGKTSAAQFVSPSTLSRVIQRVENECGAALFVRNNRSVRLTHAGQELLEFAEPMLTEWRDLVSSLNQTSQQLTGELRFFCSVTASQSHLPQLLAKFRQQYSGVDFKLETGDPGLAVQKVLDGKTDVAIAINAPDLPVELHFQPLAKVPLVLAMPKRLTATHIDNIDWRNTPVIMPESGPTRRTVHHWFAEAGVRPHVYASVAGNEAIVSMVALDCGVGFVPRVVLEHSALQSQVNYIDVVNIEPYELGLCCLNTRRQEPLVQAMLQQGVN</sequence>
<name>A0ABT7T1D2_9ALTE</name>
<dbReference type="Gene3D" id="1.10.10.10">
    <property type="entry name" value="Winged helix-like DNA-binding domain superfamily/Winged helix DNA-binding domain"/>
    <property type="match status" value="1"/>
</dbReference>
<dbReference type="PANTHER" id="PTHR30126">
    <property type="entry name" value="HTH-TYPE TRANSCRIPTIONAL REGULATOR"/>
    <property type="match status" value="1"/>
</dbReference>